<protein>
    <submittedName>
        <fullName evidence="1">Uncharacterized protein</fullName>
    </submittedName>
</protein>
<dbReference type="Proteomes" id="UP000185812">
    <property type="component" value="Unassembled WGS sequence"/>
</dbReference>
<proteinExistence type="predicted"/>
<reference evidence="2" key="1">
    <citation type="submission" date="2016-11" db="EMBL/GenBank/DDBJ databases">
        <authorList>
            <person name="Varghese N."/>
            <person name="Submissions S."/>
        </authorList>
    </citation>
    <scope>NUCLEOTIDE SEQUENCE [LARGE SCALE GENOMIC DNA]</scope>
    <source>
        <strain evidence="2">DSM 22212</strain>
    </source>
</reference>
<dbReference type="AlphaFoldDB" id="A0A1M6V830"/>
<dbReference type="STRING" id="633813.SAMN04488087_1936"/>
<dbReference type="EMBL" id="FRAU01000006">
    <property type="protein sequence ID" value="SHK77632.1"/>
    <property type="molecule type" value="Genomic_DNA"/>
</dbReference>
<keyword evidence="2" id="KW-1185">Reference proteome</keyword>
<sequence length="251" mass="29155">MERSFARGEGKGLRLEHFLSGVSDMERAQYEILAALQETHREFSRNVIYPYLSDLIHLFEQLQHILRGLEGIRNAAPGEVRQVDWEACRVIYERPAFDADRIAAVEELIRWALPHIQEAIEEGRTIFEFVEEHLHMEPVGIVPSYQEEGYLIVPDQRGQMLHILQYQLSVVSGGSERYRTLRTVHLKQLPLRGVYPAPQRIKLDLIAERRELPNPATYFFATDLDFPFAQTVLPVAKRKLMRHLFLQIGRA</sequence>
<accession>A0A1M6V830</accession>
<dbReference type="RefSeq" id="WP_072715775.1">
    <property type="nucleotide sequence ID" value="NZ_FRAU01000006.1"/>
</dbReference>
<name>A0A1M6V830_9BACT</name>
<organism evidence="1 2">
    <name type="scientific">Rhodothermus profundi</name>
    <dbReference type="NCBI Taxonomy" id="633813"/>
    <lineage>
        <taxon>Bacteria</taxon>
        <taxon>Pseudomonadati</taxon>
        <taxon>Rhodothermota</taxon>
        <taxon>Rhodothermia</taxon>
        <taxon>Rhodothermales</taxon>
        <taxon>Rhodothermaceae</taxon>
        <taxon>Rhodothermus</taxon>
    </lineage>
</organism>
<evidence type="ECO:0000313" key="1">
    <source>
        <dbReference type="EMBL" id="SHK77632.1"/>
    </source>
</evidence>
<dbReference type="OrthoDB" id="1523307at2"/>
<evidence type="ECO:0000313" key="2">
    <source>
        <dbReference type="Proteomes" id="UP000185812"/>
    </source>
</evidence>
<gene>
    <name evidence="1" type="ORF">SAMN04488087_1936</name>
</gene>